<reference evidence="2" key="2">
    <citation type="submission" date="2016-02" db="EMBL/GenBank/DDBJ databases">
        <title>Genome sequence of Clostridium beijerinckii strain 59B.</title>
        <authorList>
            <person name="Little G.T."/>
            <person name="Minton N.P."/>
        </authorList>
    </citation>
    <scope>NUCLEOTIDE SEQUENCE</scope>
    <source>
        <strain evidence="2">NCIMB 14988</strain>
    </source>
</reference>
<evidence type="ECO:0000313" key="5">
    <source>
        <dbReference type="Proteomes" id="UP000031866"/>
    </source>
</evidence>
<reference evidence="3" key="4">
    <citation type="submission" date="2020-05" db="EMBL/GenBank/DDBJ databases">
        <authorList>
            <person name="Brown S."/>
            <person name="Huntemann M."/>
            <person name="Clum A."/>
            <person name="Spunde A."/>
            <person name="Palaniappan K."/>
            <person name="Ritter S."/>
            <person name="Mikhailova N."/>
            <person name="Chen I.-M."/>
            <person name="Stamatis D."/>
            <person name="Reddy T."/>
            <person name="O'Malley R."/>
            <person name="Daum C."/>
            <person name="Shapiro N."/>
            <person name="Ivanova N."/>
            <person name="Kyrpides N."/>
            <person name="Woyke T."/>
        </authorList>
    </citation>
    <scope>NUCLEOTIDE SEQUENCE</scope>
    <source>
        <strain evidence="3">DJ080</strain>
    </source>
</reference>
<proteinExistence type="predicted"/>
<dbReference type="KEGG" id="cbei:LF65_03702"/>
<dbReference type="EMBL" id="CP010086">
    <property type="protein sequence ID" value="AJH00257.1"/>
    <property type="molecule type" value="Genomic_DNA"/>
</dbReference>
<evidence type="ECO:0000313" key="3">
    <source>
        <dbReference type="EMBL" id="NRT87026.1"/>
    </source>
</evidence>
<feature type="signal peptide" evidence="1">
    <location>
        <begin position="1"/>
        <end position="19"/>
    </location>
</feature>
<dbReference type="AlphaFoldDB" id="A0A0B5QPR5"/>
<protein>
    <submittedName>
        <fullName evidence="2">Uncharacterized protein</fullName>
    </submittedName>
</protein>
<evidence type="ECO:0000256" key="1">
    <source>
        <dbReference type="SAM" id="SignalP"/>
    </source>
</evidence>
<gene>
    <name evidence="3" type="ORF">B0H41_000705</name>
    <name evidence="4" type="ORF">CLBCK_41090</name>
    <name evidence="2" type="ORF">LF65_03702</name>
</gene>
<dbReference type="OrthoDB" id="1910317at2"/>
<dbReference type="Proteomes" id="UP000190973">
    <property type="component" value="Unassembled WGS sequence"/>
</dbReference>
<dbReference type="EMBL" id="JABSWW010000001">
    <property type="protein sequence ID" value="NRT87026.1"/>
    <property type="molecule type" value="Genomic_DNA"/>
</dbReference>
<sequence length="105" mass="11843">MKKSIIVFSIFLFISFSMNSITSVAQTNTFSEGIYSIEDLKLLPNVPYKVRNVSGGRTFITILNEDLIMEQSIRFEPNSLQYVLNPMQYGYKVIIAGSGQLSFTS</sequence>
<dbReference type="EMBL" id="LZZI01000107">
    <property type="protein sequence ID" value="OOM58026.1"/>
    <property type="molecule type" value="Genomic_DNA"/>
</dbReference>
<feature type="chain" id="PRO_5042677155" evidence="1">
    <location>
        <begin position="20"/>
        <end position="105"/>
    </location>
</feature>
<organism evidence="2 5">
    <name type="scientific">Clostridium beijerinckii</name>
    <name type="common">Clostridium MP</name>
    <dbReference type="NCBI Taxonomy" id="1520"/>
    <lineage>
        <taxon>Bacteria</taxon>
        <taxon>Bacillati</taxon>
        <taxon>Bacillota</taxon>
        <taxon>Clostridia</taxon>
        <taxon>Eubacteriales</taxon>
        <taxon>Clostridiaceae</taxon>
        <taxon>Clostridium</taxon>
    </lineage>
</organism>
<reference evidence="4 6" key="3">
    <citation type="submission" date="2016-05" db="EMBL/GenBank/DDBJ databases">
        <title>Microbial solvent formation.</title>
        <authorList>
            <person name="Poehlein A."/>
            <person name="Montoya Solano J.D."/>
            <person name="Flitsch S."/>
            <person name="Krabben P."/>
            <person name="Duerre P."/>
            <person name="Daniel R."/>
        </authorList>
    </citation>
    <scope>NUCLEOTIDE SEQUENCE [LARGE SCALE GENOMIC DNA]</scope>
    <source>
        <strain evidence="4 6">DSM 53</strain>
    </source>
</reference>
<evidence type="ECO:0000313" key="6">
    <source>
        <dbReference type="Proteomes" id="UP000190973"/>
    </source>
</evidence>
<accession>A0A0B5QPR5</accession>
<name>A0A0B5QPR5_CLOBE</name>
<dbReference type="Proteomes" id="UP001193748">
    <property type="component" value="Unassembled WGS sequence"/>
</dbReference>
<evidence type="ECO:0000313" key="2">
    <source>
        <dbReference type="EMBL" id="AJH00257.1"/>
    </source>
</evidence>
<dbReference type="Proteomes" id="UP000031866">
    <property type="component" value="Chromosome"/>
</dbReference>
<reference evidence="3" key="5">
    <citation type="journal article" date="2022" name="Nat. Biotechnol.">
        <title>Carbon-negative production of acetone and isopropanol by gas fermentation at industrial pilot scale.</title>
        <authorList>
            <person name="Liew F.E."/>
            <person name="Nogle R."/>
            <person name="Abdalla T."/>
            <person name="Rasor B.J."/>
            <person name="Canter C."/>
            <person name="Jensen R.O."/>
            <person name="Wang L."/>
            <person name="Strutz J."/>
            <person name="Chirania P."/>
            <person name="De Tissera S."/>
            <person name="Mueller A.P."/>
            <person name="Ruan Z."/>
            <person name="Gao A."/>
            <person name="Tran L."/>
            <person name="Engle N.L."/>
            <person name="Bromley J.C."/>
            <person name="Daniell J."/>
            <person name="Conrado R."/>
            <person name="Tschaplinski T.J."/>
            <person name="Giannone R.J."/>
            <person name="Hettich R.L."/>
            <person name="Karim A.S."/>
            <person name="Simpson S.D."/>
            <person name="Brown S.D."/>
            <person name="Leang C."/>
            <person name="Jewett M.C."/>
            <person name="Kopke M."/>
        </authorList>
    </citation>
    <scope>NUCLEOTIDE SEQUENCE</scope>
    <source>
        <strain evidence="3">DJ080</strain>
    </source>
</reference>
<dbReference type="RefSeq" id="WP_023973813.1">
    <property type="nucleotide sequence ID" value="NZ_CP010086.2"/>
</dbReference>
<reference evidence="5" key="1">
    <citation type="submission" date="2014-12" db="EMBL/GenBank/DDBJ databases">
        <title>Genome sequence of Clostridium beijerinckii strain 59B.</title>
        <authorList>
            <person name="Little G.T."/>
            <person name="Minton N.P."/>
        </authorList>
    </citation>
    <scope>NUCLEOTIDE SEQUENCE [LARGE SCALE GENOMIC DNA]</scope>
    <source>
        <strain evidence="5">59B</strain>
    </source>
</reference>
<evidence type="ECO:0000313" key="4">
    <source>
        <dbReference type="EMBL" id="OOM58026.1"/>
    </source>
</evidence>
<keyword evidence="1" id="KW-0732">Signal</keyword>